<evidence type="ECO:0000256" key="2">
    <source>
        <dbReference type="ARBA" id="ARBA00024867"/>
    </source>
</evidence>
<comment type="caution">
    <text evidence="6">The sequence shown here is derived from an EMBL/GenBank/DDBJ whole genome shotgun (WGS) entry which is preliminary data.</text>
</comment>
<dbReference type="InterPro" id="IPR007492">
    <property type="entry name" value="LytTR_DNA-bd_dom"/>
</dbReference>
<dbReference type="PROSITE" id="PS50930">
    <property type="entry name" value="HTH_LYTTR"/>
    <property type="match status" value="1"/>
</dbReference>
<gene>
    <name evidence="6" type="ORF">INF35_12750</name>
</gene>
<evidence type="ECO:0000256" key="1">
    <source>
        <dbReference type="ARBA" id="ARBA00018672"/>
    </source>
</evidence>
<dbReference type="PROSITE" id="PS50110">
    <property type="entry name" value="RESPONSE_REGULATORY"/>
    <property type="match status" value="1"/>
</dbReference>
<protein>
    <recommendedName>
        <fullName evidence="1">Stage 0 sporulation protein A homolog</fullName>
    </recommendedName>
</protein>
<dbReference type="Pfam" id="PF04397">
    <property type="entry name" value="LytTR"/>
    <property type="match status" value="1"/>
</dbReference>
<evidence type="ECO:0000259" key="4">
    <source>
        <dbReference type="PROSITE" id="PS50110"/>
    </source>
</evidence>
<evidence type="ECO:0000259" key="5">
    <source>
        <dbReference type="PROSITE" id="PS50930"/>
    </source>
</evidence>
<dbReference type="SMART" id="SM00448">
    <property type="entry name" value="REC"/>
    <property type="match status" value="1"/>
</dbReference>
<feature type="domain" description="Response regulatory" evidence="4">
    <location>
        <begin position="3"/>
        <end position="120"/>
    </location>
</feature>
<organism evidence="6 7">
    <name type="scientific">Gemmiger gallinarum</name>
    <dbReference type="NCBI Taxonomy" id="2779354"/>
    <lineage>
        <taxon>Bacteria</taxon>
        <taxon>Bacillati</taxon>
        <taxon>Bacillota</taxon>
        <taxon>Clostridia</taxon>
        <taxon>Eubacteriales</taxon>
        <taxon>Gemmiger</taxon>
    </lineage>
</organism>
<reference evidence="6 7" key="1">
    <citation type="submission" date="2020-10" db="EMBL/GenBank/DDBJ databases">
        <title>ChiBAC.</title>
        <authorList>
            <person name="Zenner C."/>
            <person name="Hitch T.C.A."/>
            <person name="Clavel T."/>
        </authorList>
    </citation>
    <scope>NUCLEOTIDE SEQUENCE [LARGE SCALE GENOMIC DNA]</scope>
    <source>
        <strain evidence="6 7">DSM 109015</strain>
    </source>
</reference>
<dbReference type="SUPFAM" id="SSF52172">
    <property type="entry name" value="CheY-like"/>
    <property type="match status" value="1"/>
</dbReference>
<dbReference type="InterPro" id="IPR001789">
    <property type="entry name" value="Sig_transdc_resp-reg_receiver"/>
</dbReference>
<evidence type="ECO:0000256" key="3">
    <source>
        <dbReference type="PROSITE-ProRule" id="PRU00169"/>
    </source>
</evidence>
<feature type="domain" description="HTH LytTR-type" evidence="5">
    <location>
        <begin position="141"/>
        <end position="204"/>
    </location>
</feature>
<dbReference type="Gene3D" id="3.40.50.2300">
    <property type="match status" value="1"/>
</dbReference>
<dbReference type="InterPro" id="IPR011006">
    <property type="entry name" value="CheY-like_superfamily"/>
</dbReference>
<evidence type="ECO:0000313" key="6">
    <source>
        <dbReference type="EMBL" id="MBE5038658.1"/>
    </source>
</evidence>
<dbReference type="RefSeq" id="WP_193503052.1">
    <property type="nucleotide sequence ID" value="NZ_JADCKC010000004.1"/>
</dbReference>
<sequence>MLHISFAEDDPAMALQLRQYLDRYGAEHGLELEVRAFASGDELLRQYDTSCDILLLDVEMPGIDGMETARALRQRDRDVVIVFITNIARYAVDGYEVEALDFILKPVNYFTFSVKLDRAVRRARQQARHTVCLQLADGMQMLDTQEIYYLETRDRMLYYHTAKGVFRLRGSLSAAEKELAPWNFVRCNQCYLVNLRYVSGIVRDTVTVAGHSLEISRRCKTAFLAAVAAYVGGGA</sequence>
<dbReference type="Gene3D" id="2.40.50.1020">
    <property type="entry name" value="LytTr DNA-binding domain"/>
    <property type="match status" value="1"/>
</dbReference>
<dbReference type="InterPro" id="IPR046947">
    <property type="entry name" value="LytR-like"/>
</dbReference>
<keyword evidence="7" id="KW-1185">Reference proteome</keyword>
<proteinExistence type="predicted"/>
<comment type="function">
    <text evidence="2">May play the central regulatory role in sporulation. It may be an element of the effector pathway responsible for the activation of sporulation genes in response to nutritional stress. Spo0A may act in concert with spo0H (a sigma factor) to control the expression of some genes that are critical to the sporulation process.</text>
</comment>
<keyword evidence="3" id="KW-0597">Phosphoprotein</keyword>
<feature type="modified residue" description="4-aspartylphosphate" evidence="3">
    <location>
        <position position="57"/>
    </location>
</feature>
<dbReference type="EMBL" id="JADCKC010000004">
    <property type="protein sequence ID" value="MBE5038658.1"/>
    <property type="molecule type" value="Genomic_DNA"/>
</dbReference>
<dbReference type="PANTHER" id="PTHR37299:SF1">
    <property type="entry name" value="STAGE 0 SPORULATION PROTEIN A HOMOLOG"/>
    <property type="match status" value="1"/>
</dbReference>
<dbReference type="Pfam" id="PF00072">
    <property type="entry name" value="Response_reg"/>
    <property type="match status" value="1"/>
</dbReference>
<name>A0ABR9R676_9FIRM</name>
<evidence type="ECO:0000313" key="7">
    <source>
        <dbReference type="Proteomes" id="UP000768567"/>
    </source>
</evidence>
<accession>A0ABR9R676</accession>
<dbReference type="PANTHER" id="PTHR37299">
    <property type="entry name" value="TRANSCRIPTIONAL REGULATOR-RELATED"/>
    <property type="match status" value="1"/>
</dbReference>
<dbReference type="SMART" id="SM00850">
    <property type="entry name" value="LytTR"/>
    <property type="match status" value="1"/>
</dbReference>
<dbReference type="Proteomes" id="UP000768567">
    <property type="component" value="Unassembled WGS sequence"/>
</dbReference>